<proteinExistence type="inferred from homology"/>
<dbReference type="SUPFAM" id="SSF55347">
    <property type="entry name" value="Glyceraldehyde-3-phosphate dehydrogenase-like, C-terminal domain"/>
    <property type="match status" value="1"/>
</dbReference>
<dbReference type="PANTHER" id="PTHR43708">
    <property type="entry name" value="CONSERVED EXPRESSED OXIDOREDUCTASE (EUROFUNG)"/>
    <property type="match status" value="1"/>
</dbReference>
<evidence type="ECO:0000256" key="2">
    <source>
        <dbReference type="ARBA" id="ARBA00023002"/>
    </source>
</evidence>
<dbReference type="GO" id="GO:0000166">
    <property type="term" value="F:nucleotide binding"/>
    <property type="evidence" value="ECO:0007669"/>
    <property type="project" value="InterPro"/>
</dbReference>
<evidence type="ECO:0000259" key="4">
    <source>
        <dbReference type="Pfam" id="PF22725"/>
    </source>
</evidence>
<dbReference type="InterPro" id="IPR036291">
    <property type="entry name" value="NAD(P)-bd_dom_sf"/>
</dbReference>
<keyword evidence="6" id="KW-1185">Reference proteome</keyword>
<dbReference type="InterPro" id="IPR051317">
    <property type="entry name" value="Gfo/Idh/MocA_oxidoreduct"/>
</dbReference>
<dbReference type="Gene3D" id="3.40.50.720">
    <property type="entry name" value="NAD(P)-binding Rossmann-like Domain"/>
    <property type="match status" value="1"/>
</dbReference>
<dbReference type="GO" id="GO:0016491">
    <property type="term" value="F:oxidoreductase activity"/>
    <property type="evidence" value="ECO:0007669"/>
    <property type="project" value="UniProtKB-KW"/>
</dbReference>
<dbReference type="Gene3D" id="3.30.360.10">
    <property type="entry name" value="Dihydrodipicolinate Reductase, domain 2"/>
    <property type="match status" value="1"/>
</dbReference>
<organism evidence="5 6">
    <name type="scientific">Phyllobacterium leguminum</name>
    <dbReference type="NCBI Taxonomy" id="314237"/>
    <lineage>
        <taxon>Bacteria</taxon>
        <taxon>Pseudomonadati</taxon>
        <taxon>Pseudomonadota</taxon>
        <taxon>Alphaproteobacteria</taxon>
        <taxon>Hyphomicrobiales</taxon>
        <taxon>Phyllobacteriaceae</taxon>
        <taxon>Phyllobacterium</taxon>
    </lineage>
</organism>
<feature type="domain" description="Gfo/Idh/MocA-like oxidoreductase N-terminal" evidence="3">
    <location>
        <begin position="13"/>
        <end position="126"/>
    </location>
</feature>
<evidence type="ECO:0000313" key="6">
    <source>
        <dbReference type="Proteomes" id="UP000247454"/>
    </source>
</evidence>
<name>A0A318SXK9_9HYPH</name>
<comment type="similarity">
    <text evidence="1">Belongs to the Gfo/Idh/MocA family.</text>
</comment>
<dbReference type="PANTHER" id="PTHR43708:SF5">
    <property type="entry name" value="CONSERVED EXPRESSED OXIDOREDUCTASE (EUROFUNG)-RELATED"/>
    <property type="match status" value="1"/>
</dbReference>
<evidence type="ECO:0000259" key="3">
    <source>
        <dbReference type="Pfam" id="PF01408"/>
    </source>
</evidence>
<evidence type="ECO:0000256" key="1">
    <source>
        <dbReference type="ARBA" id="ARBA00010928"/>
    </source>
</evidence>
<evidence type="ECO:0000313" key="5">
    <source>
        <dbReference type="EMBL" id="PYE86753.1"/>
    </source>
</evidence>
<sequence length="400" mass="43338">MVEKSPEGDDIRKIAIIGTGFVADYYMTTLPNHPSLKLAGAYDRDPDRLKQFCAFYDVRAYADIDDILADPEVTVVVNLTTPESHYEISKRALAVGKHVYCEKPLAMHFEEARELVALAAERGLTLCAAPANALSDAGRLVRKVLSERVIGAPLLVYVQMEDGPAFRGKWQTWRSRSGAPWPGLHELEIGCTLEHAGYALSWLVSLFGPAESLTGFSGVTFPDKGPGTQGVTMAPDFSVGCIKFRSGVVARLTCGLAAPRDRSMTILGRDGSLTVRDLWDNRSAVHLERAADGKQLKMRVSDWLENKMQHALPWKPTPGRRLSYAGFAPEGALPAFPSRIDFAAGIAAQAKSIGSGIPAFFSGDVALHVTELALALNNAHSPAQPYVLRSTFTPPVPLPA</sequence>
<dbReference type="EMBL" id="QJTF01000020">
    <property type="protein sequence ID" value="PYE86753.1"/>
    <property type="molecule type" value="Genomic_DNA"/>
</dbReference>
<reference evidence="5 6" key="1">
    <citation type="submission" date="2018-06" db="EMBL/GenBank/DDBJ databases">
        <title>Genomic Encyclopedia of Type Strains, Phase III (KMG-III): the genomes of soil and plant-associated and newly described type strains.</title>
        <authorList>
            <person name="Whitman W."/>
        </authorList>
    </citation>
    <scope>NUCLEOTIDE SEQUENCE [LARGE SCALE GENOMIC DNA]</scope>
    <source>
        <strain evidence="5 6">ORS 1419</strain>
    </source>
</reference>
<comment type="caution">
    <text evidence="5">The sequence shown here is derived from an EMBL/GenBank/DDBJ whole genome shotgun (WGS) entry which is preliminary data.</text>
</comment>
<dbReference type="Pfam" id="PF01408">
    <property type="entry name" value="GFO_IDH_MocA"/>
    <property type="match status" value="1"/>
</dbReference>
<dbReference type="InterPro" id="IPR055170">
    <property type="entry name" value="GFO_IDH_MocA-like_dom"/>
</dbReference>
<accession>A0A318SXK9</accession>
<dbReference type="AlphaFoldDB" id="A0A318SXK9"/>
<dbReference type="SUPFAM" id="SSF51735">
    <property type="entry name" value="NAD(P)-binding Rossmann-fold domains"/>
    <property type="match status" value="1"/>
</dbReference>
<dbReference type="InterPro" id="IPR000683">
    <property type="entry name" value="Gfo/Idh/MocA-like_OxRdtase_N"/>
</dbReference>
<protein>
    <submittedName>
        <fullName evidence="5">Putative dehydrogenase</fullName>
    </submittedName>
</protein>
<feature type="domain" description="GFO/IDH/MocA-like oxidoreductase" evidence="4">
    <location>
        <begin position="140"/>
        <end position="273"/>
    </location>
</feature>
<dbReference type="Pfam" id="PF22725">
    <property type="entry name" value="GFO_IDH_MocA_C3"/>
    <property type="match status" value="1"/>
</dbReference>
<keyword evidence="2" id="KW-0560">Oxidoreductase</keyword>
<gene>
    <name evidence="5" type="ORF">C7477_12046</name>
</gene>
<dbReference type="Proteomes" id="UP000247454">
    <property type="component" value="Unassembled WGS sequence"/>
</dbReference>